<sequence>MHVFYKIDIDMKTNRTLEKPYEIHLEIHYFNKEFQMRIQNLVEKYRPAFEIKSKNLIVKKFTKNKIKLKLVSYRNKQYKAVMTGNDSCLYNLNYFNFQSGHFSFSERNEAEEAMYKIKETIKETLNKEALLFQQIF</sequence>
<organism evidence="1 2">
    <name type="scientific">Bacillus thuringiensis serovar sooncheon</name>
    <dbReference type="NCBI Taxonomy" id="180891"/>
    <lineage>
        <taxon>Bacteria</taxon>
        <taxon>Bacillati</taxon>
        <taxon>Bacillota</taxon>
        <taxon>Bacilli</taxon>
        <taxon>Bacillales</taxon>
        <taxon>Bacillaceae</taxon>
        <taxon>Bacillus</taxon>
        <taxon>Bacillus cereus group</taxon>
    </lineage>
</organism>
<proteinExistence type="predicted"/>
<protein>
    <submittedName>
        <fullName evidence="1">Uncharacterized protein</fullName>
    </submittedName>
</protein>
<dbReference type="AlphaFoldDB" id="A0A9Q5SHT9"/>
<dbReference type="EMBL" id="NFCY01000029">
    <property type="protein sequence ID" value="OTX42620.1"/>
    <property type="molecule type" value="Genomic_DNA"/>
</dbReference>
<reference evidence="1 2" key="1">
    <citation type="submission" date="2016-10" db="EMBL/GenBank/DDBJ databases">
        <title>Comparative genomics of Bacillus thuringiensis reveals a path to pathogens against multiple invertebrate hosts.</title>
        <authorList>
            <person name="Zheng J."/>
            <person name="Gao Q."/>
            <person name="Liu H."/>
            <person name="Peng D."/>
            <person name="Ruan L."/>
            <person name="Sun M."/>
        </authorList>
    </citation>
    <scope>NUCLEOTIDE SEQUENCE [LARGE SCALE GENOMIC DNA]</scope>
    <source>
        <strain evidence="1">BGSC 4BB1</strain>
    </source>
</reference>
<evidence type="ECO:0000313" key="1">
    <source>
        <dbReference type="EMBL" id="OTX42620.1"/>
    </source>
</evidence>
<name>A0A9Q5SHT9_BACTU</name>
<gene>
    <name evidence="1" type="ORF">BK724_24955</name>
</gene>
<comment type="caution">
    <text evidence="1">The sequence shown here is derived from an EMBL/GenBank/DDBJ whole genome shotgun (WGS) entry which is preliminary data.</text>
</comment>
<dbReference type="RefSeq" id="WP_065212509.1">
    <property type="nucleotide sequence ID" value="NZ_NFCY01000029.1"/>
</dbReference>
<evidence type="ECO:0000313" key="2">
    <source>
        <dbReference type="Proteomes" id="UP000194733"/>
    </source>
</evidence>
<accession>A0A9Q5SHT9</accession>
<dbReference type="Proteomes" id="UP000194733">
    <property type="component" value="Unassembled WGS sequence"/>
</dbReference>